<dbReference type="STRING" id="71139.A0A059BUT5"/>
<dbReference type="AlphaFoldDB" id="A0A059BUT5"/>
<dbReference type="InParanoid" id="A0A059BUT5"/>
<name>A0A059BUT5_EUCGR</name>
<reference evidence="1" key="1">
    <citation type="submission" date="2013-07" db="EMBL/GenBank/DDBJ databases">
        <title>The genome of Eucalyptus grandis.</title>
        <authorList>
            <person name="Schmutz J."/>
            <person name="Hayes R."/>
            <person name="Myburg A."/>
            <person name="Tuskan G."/>
            <person name="Grattapaglia D."/>
            <person name="Rokhsar D.S."/>
        </authorList>
    </citation>
    <scope>NUCLEOTIDE SEQUENCE</scope>
    <source>
        <tissue evidence="1">Leaf extractions</tissue>
    </source>
</reference>
<gene>
    <name evidence="1" type="ORF">EUGRSUZ_F03213</name>
</gene>
<proteinExistence type="predicted"/>
<dbReference type="Gramene" id="KCW69877">
    <property type="protein sequence ID" value="KCW69877"/>
    <property type="gene ID" value="EUGRSUZ_F03213"/>
</dbReference>
<protein>
    <submittedName>
        <fullName evidence="1">Uncharacterized protein</fullName>
    </submittedName>
</protein>
<evidence type="ECO:0000313" key="1">
    <source>
        <dbReference type="EMBL" id="KCW69877.1"/>
    </source>
</evidence>
<sequence>MASSVARESWASTSKIDDELAGSVSKDILLSLLEESPQGEERDDEQLNDVIRSLEAEINLDMVSGSDLVGELESTGDSFEEHGGRYTVGNSMEPLDFDWIDMEMVPSSPSDDMNWYMDRYEDDEIMNNMVEFGVISDYSQIYCGIPLEEQGYGSLWQDTYDEMMM</sequence>
<dbReference type="PANTHER" id="PTHR37611">
    <property type="entry name" value="VIRUS-SPECIFIC-SIGNALING-PATHWAY REGULATED PROTEIN-RELATED"/>
    <property type="match status" value="1"/>
</dbReference>
<accession>A0A059BUT5</accession>
<dbReference type="EMBL" id="KK198758">
    <property type="protein sequence ID" value="KCW69877.1"/>
    <property type="molecule type" value="Genomic_DNA"/>
</dbReference>
<dbReference type="OMA" id="MNWYMDS"/>
<organism evidence="1">
    <name type="scientific">Eucalyptus grandis</name>
    <name type="common">Flooded gum</name>
    <dbReference type="NCBI Taxonomy" id="71139"/>
    <lineage>
        <taxon>Eukaryota</taxon>
        <taxon>Viridiplantae</taxon>
        <taxon>Streptophyta</taxon>
        <taxon>Embryophyta</taxon>
        <taxon>Tracheophyta</taxon>
        <taxon>Spermatophyta</taxon>
        <taxon>Magnoliopsida</taxon>
        <taxon>eudicotyledons</taxon>
        <taxon>Gunneridae</taxon>
        <taxon>Pentapetalae</taxon>
        <taxon>rosids</taxon>
        <taxon>malvids</taxon>
        <taxon>Myrtales</taxon>
        <taxon>Myrtaceae</taxon>
        <taxon>Myrtoideae</taxon>
        <taxon>Eucalypteae</taxon>
        <taxon>Eucalyptus</taxon>
    </lineage>
</organism>
<dbReference type="PANTHER" id="PTHR37611:SF2">
    <property type="entry name" value="VIRUS-SPECIFIC-SIGNALING-PATHWAY REGULATED PROTEIN-RELATED"/>
    <property type="match status" value="1"/>
</dbReference>
<dbReference type="FunCoup" id="A0A059BUT5">
    <property type="interactions" value="2"/>
</dbReference>